<dbReference type="Pfam" id="PF17900">
    <property type="entry name" value="Peptidase_M1_N"/>
    <property type="match status" value="1"/>
</dbReference>
<evidence type="ECO:0000256" key="12">
    <source>
        <dbReference type="RuleBase" id="RU364040"/>
    </source>
</evidence>
<evidence type="ECO:0000256" key="8">
    <source>
        <dbReference type="ARBA" id="ARBA00023049"/>
    </source>
</evidence>
<dbReference type="InterPro" id="IPR034016">
    <property type="entry name" value="M1_APN-typ"/>
</dbReference>
<feature type="domain" description="Peptidase M1 membrane alanine aminopeptidase" evidence="13">
    <location>
        <begin position="271"/>
        <end position="487"/>
    </location>
</feature>
<evidence type="ECO:0000259" key="15">
    <source>
        <dbReference type="Pfam" id="PF17900"/>
    </source>
</evidence>
<dbReference type="Proteomes" id="UP000605848">
    <property type="component" value="Unassembled WGS sequence"/>
</dbReference>
<evidence type="ECO:0000256" key="3">
    <source>
        <dbReference type="ARBA" id="ARBA00022438"/>
    </source>
</evidence>
<sequence length="905" mass="100175">MNLNSLSTLVCAAVMTLLLGEFLPMERTSGLFTPAAAQPADQPLTTAAPIQLPSNVVPEHYDIFVRPDAGSLRFDGSVRITVSVREPTSAIVLNAADLQLKRAVLRSSPEQLAAIALHPEQQTATLTFGQTIEPGTYEVAIDYEGRISENADGLFVAKYGSPEAPKRMLATQFEPVSARRFVPCWDEPARKATFSLSVAVPKGEVAVSNMPVEEIAELDGERHRVRFQRSPKMSSYLLFLGMGDLERLERTVGSTKLAVVARKGSASKGQFALDSAEQLLGYFNGYFGVPYPLPKLDMIAVPGGGGFSAMENWGAILYFENALLVDPALSPESARQRVFVVVAHEMAHQWFGNLVTMQWWDDLWLNEGFASWMENKATDRFHPEWMMWLQSESGRQRAMRQDAKRTTHPVIQPVIRGDQATQSFDEITYRKGQAVIRMLESYLGPEAFRRGIRSYMQRYPYQNAITDDLWAELEKAAGQPVKPIADDFTRQPGVPLISVQDVKAAGSQTTITLRQERFGVDDSARDLLVWRTPVSAAAIGVGMLPAAQVIAGPSPSFISVPGALPIKINVGQTAYYRSHYPQEAFLALAERFSLLLPADQLGLLYDSWALGEAGLTPLTDYLALIRKAPPDADSAVWRQIIETLMSIDRLYARQAEQTTFRAFARTTLAPLLAQVGWDTRPKEPDIRAILREDLLNALGQFGEPAVMAEARRRFDAFVADPKSLPAAIRLPTLRVAALSADPVLYGTMHELATKAADPLEKDQLFGALALAEDPALARRTLEIALSNEPSRATGLRMIMRVATGNPDLAWQFALEHLDALNARLDALQRYDFVPSLAAQSTTPHRLGELRRFIDENVPAEFRQSAERLYADLNFRLEVKTERLPQITQWLAAQGIVPQAAQVPRQ</sequence>
<dbReference type="GO" id="GO:0006508">
    <property type="term" value="P:proteolysis"/>
    <property type="evidence" value="ECO:0007669"/>
    <property type="project" value="UniProtKB-KW"/>
</dbReference>
<dbReference type="Gene3D" id="1.10.390.10">
    <property type="entry name" value="Neutral Protease Domain 2"/>
    <property type="match status" value="1"/>
</dbReference>
<dbReference type="CDD" id="cd09601">
    <property type="entry name" value="M1_APN-Q_like"/>
    <property type="match status" value="1"/>
</dbReference>
<evidence type="ECO:0000259" key="14">
    <source>
        <dbReference type="Pfam" id="PF11838"/>
    </source>
</evidence>
<evidence type="ECO:0000256" key="5">
    <source>
        <dbReference type="ARBA" id="ARBA00022723"/>
    </source>
</evidence>
<feature type="domain" description="ERAP1-like C-terminal" evidence="14">
    <location>
        <begin position="566"/>
        <end position="866"/>
    </location>
</feature>
<keyword evidence="6 12" id="KW-0378">Hydrolase</keyword>
<dbReference type="RefSeq" id="WP_202061414.1">
    <property type="nucleotide sequence ID" value="NZ_JAEQMY010000023.1"/>
</dbReference>
<comment type="cofactor">
    <cofactor evidence="10 12">
        <name>Zn(2+)</name>
        <dbReference type="ChEBI" id="CHEBI:29105"/>
    </cofactor>
    <text evidence="10 12">Binds 1 zinc ion per subunit.</text>
</comment>
<feature type="domain" description="Aminopeptidase N-like N-terminal" evidence="15">
    <location>
        <begin position="57"/>
        <end position="237"/>
    </location>
</feature>
<protein>
    <recommendedName>
        <fullName evidence="12">Aminopeptidase</fullName>
        <ecNumber evidence="12">3.4.11.-</ecNumber>
    </recommendedName>
</protein>
<comment type="similarity">
    <text evidence="2 12">Belongs to the peptidase M1 family.</text>
</comment>
<keyword evidence="4 12" id="KW-0645">Protease</keyword>
<evidence type="ECO:0000256" key="4">
    <source>
        <dbReference type="ARBA" id="ARBA00022670"/>
    </source>
</evidence>
<dbReference type="SUPFAM" id="SSF63737">
    <property type="entry name" value="Leukotriene A4 hydrolase N-terminal domain"/>
    <property type="match status" value="1"/>
</dbReference>
<dbReference type="GO" id="GO:0008270">
    <property type="term" value="F:zinc ion binding"/>
    <property type="evidence" value="ECO:0007669"/>
    <property type="project" value="UniProtKB-UniRule"/>
</dbReference>
<evidence type="ECO:0000256" key="1">
    <source>
        <dbReference type="ARBA" id="ARBA00000098"/>
    </source>
</evidence>
<evidence type="ECO:0000256" key="9">
    <source>
        <dbReference type="PIRSR" id="PIRSR634016-1"/>
    </source>
</evidence>
<dbReference type="Pfam" id="PF11838">
    <property type="entry name" value="ERAP1_C"/>
    <property type="match status" value="1"/>
</dbReference>
<feature type="active site" description="Proton acceptor" evidence="9">
    <location>
        <position position="345"/>
    </location>
</feature>
<evidence type="ECO:0000259" key="13">
    <source>
        <dbReference type="Pfam" id="PF01433"/>
    </source>
</evidence>
<organism evidence="16 17">
    <name type="scientific">Microvirga aerilata</name>
    <dbReference type="NCBI Taxonomy" id="670292"/>
    <lineage>
        <taxon>Bacteria</taxon>
        <taxon>Pseudomonadati</taxon>
        <taxon>Pseudomonadota</taxon>
        <taxon>Alphaproteobacteria</taxon>
        <taxon>Hyphomicrobiales</taxon>
        <taxon>Methylobacteriaceae</taxon>
        <taxon>Microvirga</taxon>
    </lineage>
</organism>
<reference evidence="16" key="1">
    <citation type="submission" date="2021-01" db="EMBL/GenBank/DDBJ databases">
        <title>Microvirga sp.</title>
        <authorList>
            <person name="Kim M.K."/>
        </authorList>
    </citation>
    <scope>NUCLEOTIDE SEQUENCE</scope>
    <source>
        <strain evidence="16">5420S-16</strain>
    </source>
</reference>
<evidence type="ECO:0000256" key="10">
    <source>
        <dbReference type="PIRSR" id="PIRSR634016-3"/>
    </source>
</evidence>
<dbReference type="EMBL" id="JAEQMY010000023">
    <property type="protein sequence ID" value="MBL0405499.1"/>
    <property type="molecule type" value="Genomic_DNA"/>
</dbReference>
<feature type="binding site" evidence="10">
    <location>
        <position position="348"/>
    </location>
    <ligand>
        <name>Zn(2+)</name>
        <dbReference type="ChEBI" id="CHEBI:29105"/>
        <note>catalytic</note>
    </ligand>
</feature>
<keyword evidence="5 10" id="KW-0479">Metal-binding</keyword>
<dbReference type="GO" id="GO:0016020">
    <property type="term" value="C:membrane"/>
    <property type="evidence" value="ECO:0007669"/>
    <property type="project" value="TreeGrafter"/>
</dbReference>
<keyword evidence="17" id="KW-1185">Reference proteome</keyword>
<dbReference type="InterPro" id="IPR024571">
    <property type="entry name" value="ERAP1-like_C_dom"/>
</dbReference>
<gene>
    <name evidence="16" type="ORF">JKG68_16135</name>
</gene>
<dbReference type="Gene3D" id="2.60.40.1730">
    <property type="entry name" value="tricorn interacting facor f3 domain"/>
    <property type="match status" value="1"/>
</dbReference>
<evidence type="ECO:0000313" key="16">
    <source>
        <dbReference type="EMBL" id="MBL0405499.1"/>
    </source>
</evidence>
<name>A0A936ZEN8_9HYPH</name>
<comment type="caution">
    <text evidence="16">The sequence shown here is derived from an EMBL/GenBank/DDBJ whole genome shotgun (WGS) entry which is preliminary data.</text>
</comment>
<dbReference type="InterPro" id="IPR001930">
    <property type="entry name" value="Peptidase_M1"/>
</dbReference>
<accession>A0A936ZEN8</accession>
<dbReference type="GO" id="GO:0042277">
    <property type="term" value="F:peptide binding"/>
    <property type="evidence" value="ECO:0007669"/>
    <property type="project" value="TreeGrafter"/>
</dbReference>
<dbReference type="Gene3D" id="1.25.50.20">
    <property type="match status" value="1"/>
</dbReference>
<dbReference type="InterPro" id="IPR014782">
    <property type="entry name" value="Peptidase_M1_dom"/>
</dbReference>
<dbReference type="FunFam" id="1.10.390.10:FF:000006">
    <property type="entry name" value="Puromycin-sensitive aminopeptidase"/>
    <property type="match status" value="1"/>
</dbReference>
<dbReference type="AlphaFoldDB" id="A0A936ZEN8"/>
<dbReference type="EC" id="3.4.11.-" evidence="12"/>
<dbReference type="PRINTS" id="PR00756">
    <property type="entry name" value="ALADIPTASE"/>
</dbReference>
<comment type="catalytic activity">
    <reaction evidence="1">
        <text>Release of an N-terminal amino acid, Xaa-|-Yaa- from a peptide, amide or arylamide. Xaa is preferably Ala, but may be most amino acids including Pro (slow action). When a terminal hydrophobic residue is followed by a prolyl residue, the two may be released as an intact Xaa-Pro dipeptide.</text>
        <dbReference type="EC" id="3.4.11.2"/>
    </reaction>
</comment>
<evidence type="ECO:0000256" key="7">
    <source>
        <dbReference type="ARBA" id="ARBA00022833"/>
    </source>
</evidence>
<evidence type="ECO:0000313" key="17">
    <source>
        <dbReference type="Proteomes" id="UP000605848"/>
    </source>
</evidence>
<dbReference type="GO" id="GO:0070006">
    <property type="term" value="F:metalloaminopeptidase activity"/>
    <property type="evidence" value="ECO:0007669"/>
    <property type="project" value="TreeGrafter"/>
</dbReference>
<dbReference type="SUPFAM" id="SSF55486">
    <property type="entry name" value="Metalloproteases ('zincins'), catalytic domain"/>
    <property type="match status" value="1"/>
</dbReference>
<dbReference type="GO" id="GO:0043171">
    <property type="term" value="P:peptide catabolic process"/>
    <property type="evidence" value="ECO:0007669"/>
    <property type="project" value="TreeGrafter"/>
</dbReference>
<dbReference type="GO" id="GO:0005737">
    <property type="term" value="C:cytoplasm"/>
    <property type="evidence" value="ECO:0007669"/>
    <property type="project" value="TreeGrafter"/>
</dbReference>
<dbReference type="GO" id="GO:0016285">
    <property type="term" value="F:alanyl aminopeptidase activity"/>
    <property type="evidence" value="ECO:0007669"/>
    <property type="project" value="UniProtKB-EC"/>
</dbReference>
<dbReference type="InterPro" id="IPR050344">
    <property type="entry name" value="Peptidase_M1_aminopeptidases"/>
</dbReference>
<evidence type="ECO:0000256" key="2">
    <source>
        <dbReference type="ARBA" id="ARBA00010136"/>
    </source>
</evidence>
<dbReference type="PANTHER" id="PTHR11533">
    <property type="entry name" value="PROTEASE M1 ZINC METALLOPROTEASE"/>
    <property type="match status" value="1"/>
</dbReference>
<feature type="site" description="Transition state stabilizer" evidence="11">
    <location>
        <position position="429"/>
    </location>
</feature>
<evidence type="ECO:0000256" key="6">
    <source>
        <dbReference type="ARBA" id="ARBA00022801"/>
    </source>
</evidence>
<keyword evidence="8 12" id="KW-0482">Metalloprotease</keyword>
<keyword evidence="7 10" id="KW-0862">Zinc</keyword>
<keyword evidence="3 12" id="KW-0031">Aminopeptidase</keyword>
<dbReference type="Pfam" id="PF01433">
    <property type="entry name" value="Peptidase_M1"/>
    <property type="match status" value="1"/>
</dbReference>
<dbReference type="PANTHER" id="PTHR11533:SF174">
    <property type="entry name" value="PUROMYCIN-SENSITIVE AMINOPEPTIDASE-RELATED"/>
    <property type="match status" value="1"/>
</dbReference>
<evidence type="ECO:0000256" key="11">
    <source>
        <dbReference type="PIRSR" id="PIRSR634016-4"/>
    </source>
</evidence>
<proteinExistence type="inferred from homology"/>
<feature type="binding site" evidence="10">
    <location>
        <position position="344"/>
    </location>
    <ligand>
        <name>Zn(2+)</name>
        <dbReference type="ChEBI" id="CHEBI:29105"/>
        <note>catalytic</note>
    </ligand>
</feature>
<dbReference type="InterPro" id="IPR042097">
    <property type="entry name" value="Aminopeptidase_N-like_N_sf"/>
</dbReference>
<dbReference type="GO" id="GO:0005615">
    <property type="term" value="C:extracellular space"/>
    <property type="evidence" value="ECO:0007669"/>
    <property type="project" value="TreeGrafter"/>
</dbReference>
<dbReference type="InterPro" id="IPR027268">
    <property type="entry name" value="Peptidase_M4/M1_CTD_sf"/>
</dbReference>
<feature type="binding site" evidence="10">
    <location>
        <position position="367"/>
    </location>
    <ligand>
        <name>Zn(2+)</name>
        <dbReference type="ChEBI" id="CHEBI:29105"/>
        <note>catalytic</note>
    </ligand>
</feature>
<dbReference type="InterPro" id="IPR045357">
    <property type="entry name" value="Aminopeptidase_N-like_N"/>
</dbReference>